<evidence type="ECO:0000256" key="1">
    <source>
        <dbReference type="SAM" id="MobiDB-lite"/>
    </source>
</evidence>
<dbReference type="EMBL" id="POUW01000009">
    <property type="protein sequence ID" value="PNG03578.1"/>
    <property type="molecule type" value="Genomic_DNA"/>
</dbReference>
<comment type="caution">
    <text evidence="2">The sequence shown here is derived from an EMBL/GenBank/DDBJ whole genome shotgun (WGS) entry which is preliminary data.</text>
</comment>
<dbReference type="InterPro" id="IPR036737">
    <property type="entry name" value="OmpA-like_sf"/>
</dbReference>
<protein>
    <recommendedName>
        <fullName evidence="4">DUF748 domain-containing protein</fullName>
    </recommendedName>
</protein>
<evidence type="ECO:0000313" key="2">
    <source>
        <dbReference type="EMBL" id="PNG03578.1"/>
    </source>
</evidence>
<accession>A0A2N8SM71</accession>
<dbReference type="RefSeq" id="WP_102847564.1">
    <property type="nucleotide sequence ID" value="NZ_JAMOIG010000007.1"/>
</dbReference>
<dbReference type="Proteomes" id="UP000235897">
    <property type="component" value="Unassembled WGS sequence"/>
</dbReference>
<organism evidence="2 3">
    <name type="scientific">Stutzerimonas stutzeri</name>
    <name type="common">Pseudomonas stutzeri</name>
    <dbReference type="NCBI Taxonomy" id="316"/>
    <lineage>
        <taxon>Bacteria</taxon>
        <taxon>Pseudomonadati</taxon>
        <taxon>Pseudomonadota</taxon>
        <taxon>Gammaproteobacteria</taxon>
        <taxon>Pseudomonadales</taxon>
        <taxon>Pseudomonadaceae</taxon>
        <taxon>Stutzerimonas</taxon>
    </lineage>
</organism>
<dbReference type="InterPro" id="IPR052894">
    <property type="entry name" value="AsmA-related"/>
</dbReference>
<feature type="region of interest" description="Disordered" evidence="1">
    <location>
        <begin position="560"/>
        <end position="583"/>
    </location>
</feature>
<gene>
    <name evidence="2" type="ORF">CXL00_20645</name>
</gene>
<dbReference type="PANTHER" id="PTHR30441:SF8">
    <property type="entry name" value="DUF748 DOMAIN-CONTAINING PROTEIN"/>
    <property type="match status" value="1"/>
</dbReference>
<proteinExistence type="predicted"/>
<dbReference type="Pfam" id="PF05359">
    <property type="entry name" value="DUF748"/>
    <property type="match status" value="2"/>
</dbReference>
<dbReference type="OrthoDB" id="9757969at2"/>
<reference evidence="2 3" key="1">
    <citation type="submission" date="2018-01" db="EMBL/GenBank/DDBJ databases">
        <title>Denitrification phenotypes of diverse strains of Pseudomonas stutzeri.</title>
        <authorList>
            <person name="Milligan D.A."/>
            <person name="Bergaust L."/>
            <person name="Bakken L.R."/>
            <person name="Frostegard A."/>
        </authorList>
    </citation>
    <scope>NUCLEOTIDE SEQUENCE [LARGE SCALE GENOMIC DNA]</scope>
    <source>
        <strain evidence="2 3">28a3</strain>
    </source>
</reference>
<dbReference type="AlphaFoldDB" id="A0A2N8SM71"/>
<name>A0A2N8SM71_STUST</name>
<dbReference type="GO" id="GO:0005886">
    <property type="term" value="C:plasma membrane"/>
    <property type="evidence" value="ECO:0007669"/>
    <property type="project" value="TreeGrafter"/>
</dbReference>
<evidence type="ECO:0008006" key="4">
    <source>
        <dbReference type="Google" id="ProtNLM"/>
    </source>
</evidence>
<dbReference type="Gene3D" id="3.30.1330.60">
    <property type="entry name" value="OmpA-like domain"/>
    <property type="match status" value="1"/>
</dbReference>
<feature type="compositionally biased region" description="Low complexity" evidence="1">
    <location>
        <begin position="568"/>
        <end position="583"/>
    </location>
</feature>
<dbReference type="GO" id="GO:0090313">
    <property type="term" value="P:regulation of protein targeting to membrane"/>
    <property type="evidence" value="ECO:0007669"/>
    <property type="project" value="TreeGrafter"/>
</dbReference>
<sequence>MPNGMKRALIALMTALICYCLLGFLILPGVAQRVVNQQLIQYATVPARLERIEFNPFSLELTLFDLRLGEPDKPQLGFERLYLNLQWSSLWHRTLQIEDIELVELHTEVVFDKDGVLNLTRLFDVPPAEEAPDEEEKEPFALSIGRLQLVEGSVHFADQRPAEPIDFVLDSLNFELLNFATRSEDAADAVLVAKGPDGSRIDWKGQLNLSPISSSGELEVDGLALKTFWPYVRDVVPLVLNDGQLSLRTAYRLDLSSETSLRLSDATATLTSLSLDSPDAKPLVRMQRAQLAKVSLDLQKRQVTLGQLRSEALESWLVREADGQLNWQRLLADQADAPSPDRPTNTAADQPRPDTPQAAAPESAAQPWRILLEDAQLRDYQLHLADHVPNEDVELDVGPFDLDVQHFDSRGDTPMELKLATEIGKQGSLSAEGQLALAPMQGQFDLTLQGIDLRLAQPYLTPFVHLELRSGLLASQLSVELEGTAPLALHVGGSAEISQLHTLDTIQERDFVKWRSLKLDGLDYSYPNDLQIAGIDLEQPYARFIINPDLTTNINDLLVDKSAPDPEQSAPPATQPDTPQAPASPFALRIGGIRIADGSANFSDLSLRPPFITAIQQLEGQIGTLDNRQHIAASVDIKGKVDRYAPVSIEGSLTPFDPLQSLDIATRFRRVELTTLSPYSAKFAGYRIRKGRLNLDLHYRIQQGQLNAENEVVLEQLQLGEKVDSEQAVDLPVRLAVALLKDSSGTIALKLPVQGDLKNPQFDVMPIVWQTLRNLVVRAVKSPFKFLGGLVGHEQADLSEIPFAPGSSELNRDARSRLDALAAALKERPVLRLEVEGRSAPTLDGPLLAEQWLQREYQQTWYKVLQRRGDKVPADAAELQIGEEEKSAMLEGIYRSRLQQQPPSEWQQLDEDTRTGLLRQAILDSRASSTALLRRLSRERATSIKDYLVDGAQLAADRVYLLDTGITEAPEGQDVSTVLHLEAE</sequence>
<feature type="region of interest" description="Disordered" evidence="1">
    <location>
        <begin position="335"/>
        <end position="364"/>
    </location>
</feature>
<dbReference type="PANTHER" id="PTHR30441">
    <property type="entry name" value="DUF748 DOMAIN-CONTAINING PROTEIN"/>
    <property type="match status" value="1"/>
</dbReference>
<dbReference type="InterPro" id="IPR008023">
    <property type="entry name" value="DUF748"/>
</dbReference>
<evidence type="ECO:0000313" key="3">
    <source>
        <dbReference type="Proteomes" id="UP000235897"/>
    </source>
</evidence>